<dbReference type="PANTHER" id="PTHR30405">
    <property type="entry name" value="TRANSPOSASE"/>
    <property type="match status" value="1"/>
</dbReference>
<dbReference type="GO" id="GO:0003677">
    <property type="term" value="F:DNA binding"/>
    <property type="evidence" value="ECO:0007669"/>
    <property type="project" value="UniProtKB-KW"/>
</dbReference>
<dbReference type="Pfam" id="PF01385">
    <property type="entry name" value="OrfB_IS605"/>
    <property type="match status" value="1"/>
</dbReference>
<dbReference type="NCBIfam" id="TIGR01766">
    <property type="entry name" value="IS200/IS605 family accessory protein TnpB-like domain"/>
    <property type="match status" value="1"/>
</dbReference>
<accession>X1R3M2</accession>
<evidence type="ECO:0000256" key="4">
    <source>
        <dbReference type="ARBA" id="ARBA00023125"/>
    </source>
</evidence>
<comment type="similarity">
    <text evidence="1">In the C-terminal section; belongs to the transposase 35 family.</text>
</comment>
<dbReference type="InterPro" id="IPR010095">
    <property type="entry name" value="Cas12f1-like_TNB"/>
</dbReference>
<protein>
    <recommendedName>
        <fullName evidence="9">Transposase IS891/IS1136/IS1341 domain-containing protein</fullName>
    </recommendedName>
</protein>
<keyword evidence="4" id="KW-0238">DNA-binding</keyword>
<proteinExistence type="inferred from homology"/>
<gene>
    <name evidence="8" type="ORF">S12H4_15969</name>
</gene>
<feature type="non-terminal residue" evidence="8">
    <location>
        <position position="1"/>
    </location>
</feature>
<dbReference type="GO" id="GO:0032196">
    <property type="term" value="P:transposition"/>
    <property type="evidence" value="ECO:0007669"/>
    <property type="project" value="UniProtKB-KW"/>
</dbReference>
<evidence type="ECO:0000259" key="7">
    <source>
        <dbReference type="Pfam" id="PF07282"/>
    </source>
</evidence>
<evidence type="ECO:0008006" key="9">
    <source>
        <dbReference type="Google" id="ProtNLM"/>
    </source>
</evidence>
<dbReference type="EMBL" id="BARW01007703">
    <property type="protein sequence ID" value="GAI75128.1"/>
    <property type="molecule type" value="Genomic_DNA"/>
</dbReference>
<evidence type="ECO:0000256" key="5">
    <source>
        <dbReference type="ARBA" id="ARBA00023172"/>
    </source>
</evidence>
<evidence type="ECO:0000256" key="3">
    <source>
        <dbReference type="ARBA" id="ARBA00022578"/>
    </source>
</evidence>
<evidence type="ECO:0000256" key="2">
    <source>
        <dbReference type="ARBA" id="ARBA00011044"/>
    </source>
</evidence>
<reference evidence="8" key="1">
    <citation type="journal article" date="2014" name="Front. Microbiol.">
        <title>High frequency of phylogenetically diverse reductive dehalogenase-homologous genes in deep subseafloor sedimentary metagenomes.</title>
        <authorList>
            <person name="Kawai M."/>
            <person name="Futagami T."/>
            <person name="Toyoda A."/>
            <person name="Takaki Y."/>
            <person name="Nishi S."/>
            <person name="Hori S."/>
            <person name="Arai W."/>
            <person name="Tsubouchi T."/>
            <person name="Morono Y."/>
            <person name="Uchiyama I."/>
            <person name="Ito T."/>
            <person name="Fujiyama A."/>
            <person name="Inagaki F."/>
            <person name="Takami H."/>
        </authorList>
    </citation>
    <scope>NUCLEOTIDE SEQUENCE</scope>
    <source>
        <strain evidence="8">Expedition CK06-06</strain>
    </source>
</reference>
<dbReference type="Pfam" id="PF07282">
    <property type="entry name" value="Cas12f1-like_TNB"/>
    <property type="match status" value="1"/>
</dbReference>
<dbReference type="InterPro" id="IPR001959">
    <property type="entry name" value="Transposase"/>
</dbReference>
<organism evidence="8">
    <name type="scientific">marine sediment metagenome</name>
    <dbReference type="NCBI Taxonomy" id="412755"/>
    <lineage>
        <taxon>unclassified sequences</taxon>
        <taxon>metagenomes</taxon>
        <taxon>ecological metagenomes</taxon>
    </lineage>
</organism>
<feature type="domain" description="Cas12f1-like TNB" evidence="7">
    <location>
        <begin position="178"/>
        <end position="243"/>
    </location>
</feature>
<comment type="similarity">
    <text evidence="2">In the N-terminal section; belongs to the transposase 2 family.</text>
</comment>
<sequence length="284" mass="32290">GHKNKLTFSKIGTINCRGLNNRVRKNKIKGIILKRSQTGRWFANIQVENTPIILPKTDKSVGIDVGVSSFVVDSDGRMVENPKNIDKQLKRIKITHRTLSRKKKGSKNWLKAKLQLAKLLAQVTNQRKDFLHKVSRFYVNVYDLICAEDLNIKGLTKKGNKKNKRSRTLHRNILDASWGQFFNYLSYKAVNADKKVVKVHPKCTTQECSRCGRIVKKNLSGRIHLCPYCDLKLDRDYNASINILKRGTGCASILVENRPLFTITASAFVSGQVFSMNQETSSLR</sequence>
<evidence type="ECO:0000313" key="8">
    <source>
        <dbReference type="EMBL" id="GAI75128.1"/>
    </source>
</evidence>
<evidence type="ECO:0000259" key="6">
    <source>
        <dbReference type="Pfam" id="PF01385"/>
    </source>
</evidence>
<comment type="caution">
    <text evidence="8">The sequence shown here is derived from an EMBL/GenBank/DDBJ whole genome shotgun (WGS) entry which is preliminary data.</text>
</comment>
<name>X1R3M2_9ZZZZ</name>
<keyword evidence="3" id="KW-0815">Transposition</keyword>
<dbReference type="InterPro" id="IPR051399">
    <property type="entry name" value="RNA-guided_DNA_endo/Transpos"/>
</dbReference>
<feature type="domain" description="Probable transposase IS891/IS1136/IS1341" evidence="6">
    <location>
        <begin position="52"/>
        <end position="157"/>
    </location>
</feature>
<evidence type="ECO:0000256" key="1">
    <source>
        <dbReference type="ARBA" id="ARBA00008761"/>
    </source>
</evidence>
<dbReference type="AlphaFoldDB" id="X1R3M2"/>
<keyword evidence="5" id="KW-0233">DNA recombination</keyword>
<dbReference type="GO" id="GO:0006310">
    <property type="term" value="P:DNA recombination"/>
    <property type="evidence" value="ECO:0007669"/>
    <property type="project" value="UniProtKB-KW"/>
</dbReference>
<dbReference type="PANTHER" id="PTHR30405:SF11">
    <property type="entry name" value="RNA-GUIDED DNA ENDONUCLEASE RV2885C-RELATED"/>
    <property type="match status" value="1"/>
</dbReference>
<dbReference type="NCBIfam" id="NF040570">
    <property type="entry name" value="guided_TnpB"/>
    <property type="match status" value="1"/>
</dbReference>